<comment type="caution">
    <text evidence="2">The sequence shown here is derived from an EMBL/GenBank/DDBJ whole genome shotgun (WGS) entry which is preliminary data.</text>
</comment>
<evidence type="ECO:0000313" key="4">
    <source>
        <dbReference type="EMBL" id="KAL5111357.1"/>
    </source>
</evidence>
<dbReference type="EMBL" id="JAKROA010000001">
    <property type="protein sequence ID" value="KAL5111748.1"/>
    <property type="molecule type" value="Genomic_DNA"/>
</dbReference>
<dbReference type="Proteomes" id="UP001651158">
    <property type="component" value="Unassembled WGS sequence"/>
</dbReference>
<protein>
    <submittedName>
        <fullName evidence="2">Uncharacterized protein</fullName>
    </submittedName>
</protein>
<evidence type="ECO:0000313" key="2">
    <source>
        <dbReference type="EMBL" id="KAL5111315.1"/>
    </source>
</evidence>
<dbReference type="EMBL" id="JAKROA010000001">
    <property type="protein sequence ID" value="KAL5111261.1"/>
    <property type="molecule type" value="Genomic_DNA"/>
</dbReference>
<evidence type="ECO:0000313" key="20">
    <source>
        <dbReference type="Proteomes" id="UP001651158"/>
    </source>
</evidence>
<dbReference type="EMBL" id="JAKROA010000001">
    <property type="protein sequence ID" value="KAL5111472.1"/>
    <property type="molecule type" value="Genomic_DNA"/>
</dbReference>
<evidence type="ECO:0000313" key="10">
    <source>
        <dbReference type="EMBL" id="KAL5112076.1"/>
    </source>
</evidence>
<name>A0ABR4QNR6_9CEST</name>
<accession>A0ABR4QNR6</accession>
<dbReference type="EMBL" id="JAKROA010000001">
    <property type="protein sequence ID" value="KAL5111509.1"/>
    <property type="molecule type" value="Genomic_DNA"/>
</dbReference>
<keyword evidence="20" id="KW-1185">Reference proteome</keyword>
<dbReference type="EMBL" id="JAKROA010000001">
    <property type="protein sequence ID" value="KAL5112016.1"/>
    <property type="molecule type" value="Genomic_DNA"/>
</dbReference>
<evidence type="ECO:0000313" key="11">
    <source>
        <dbReference type="EMBL" id="KAL5112169.1"/>
    </source>
</evidence>
<dbReference type="EMBL" id="JAKROA010000001">
    <property type="protein sequence ID" value="KAL5112786.1"/>
    <property type="molecule type" value="Genomic_DNA"/>
</dbReference>
<evidence type="ECO:0000313" key="17">
    <source>
        <dbReference type="EMBL" id="KAL5112962.1"/>
    </source>
</evidence>
<evidence type="ECO:0000313" key="15">
    <source>
        <dbReference type="EMBL" id="KAL5112687.1"/>
    </source>
</evidence>
<evidence type="ECO:0000313" key="9">
    <source>
        <dbReference type="EMBL" id="KAL5112016.1"/>
    </source>
</evidence>
<dbReference type="EMBL" id="JAKROA010000001">
    <property type="protein sequence ID" value="KAL5112076.1"/>
    <property type="molecule type" value="Genomic_DNA"/>
</dbReference>
<sequence length="112" mass="12486">MLSSMHLQCTPHAHRLLRCGMLQHAGQHTMWRYARQDVRSPSGGLEPPTFRLTAERANPLRHEGRLVWPRAPPPHPNQLCTTALLPPPRNRSTCLTIATTLLLACLLAGVSQ</sequence>
<dbReference type="EMBL" id="JAKROA010000001">
    <property type="protein sequence ID" value="KAL5111352.1"/>
    <property type="molecule type" value="Genomic_DNA"/>
</dbReference>
<evidence type="ECO:0000313" key="16">
    <source>
        <dbReference type="EMBL" id="KAL5112786.1"/>
    </source>
</evidence>
<evidence type="ECO:0000313" key="7">
    <source>
        <dbReference type="EMBL" id="KAL5111743.1"/>
    </source>
</evidence>
<evidence type="ECO:0000313" key="14">
    <source>
        <dbReference type="EMBL" id="KAL5112551.1"/>
    </source>
</evidence>
<dbReference type="EMBL" id="JAKROA010000001">
    <property type="protein sequence ID" value="KAL5113116.1"/>
    <property type="molecule type" value="Genomic_DNA"/>
</dbReference>
<dbReference type="EMBL" id="JAKROA010000001">
    <property type="protein sequence ID" value="KAL5112551.1"/>
    <property type="molecule type" value="Genomic_DNA"/>
</dbReference>
<proteinExistence type="predicted"/>
<reference evidence="2" key="2">
    <citation type="submission" date="2024-12" db="EMBL/GenBank/DDBJ databases">
        <authorList>
            <person name="Estrada K."/>
            <person name="Bobes R.J."/>
            <person name="Sanchez-Flores A."/>
            <person name="Laclette J.P."/>
        </authorList>
    </citation>
    <scope>NUCLEOTIDE SEQUENCE</scope>
    <source>
        <strain evidence="2">WFUcys</strain>
        <tissue evidence="2">Peritoneal cavity of infected mice</tissue>
    </source>
</reference>
<dbReference type="EMBL" id="JAKROA010000001">
    <property type="protein sequence ID" value="KAL5112454.1"/>
    <property type="molecule type" value="Genomic_DNA"/>
</dbReference>
<dbReference type="EMBL" id="JAKROA010000001">
    <property type="protein sequence ID" value="KAL5112687.1"/>
    <property type="molecule type" value="Genomic_DNA"/>
</dbReference>
<dbReference type="EMBL" id="JAKROA010000001">
    <property type="protein sequence ID" value="KAL5112990.1"/>
    <property type="molecule type" value="Genomic_DNA"/>
</dbReference>
<dbReference type="EMBL" id="JAKROA010000001">
    <property type="protein sequence ID" value="KAL5112449.1"/>
    <property type="molecule type" value="Genomic_DNA"/>
</dbReference>
<dbReference type="EMBL" id="JAKROA010000001">
    <property type="protein sequence ID" value="KAL5112962.1"/>
    <property type="molecule type" value="Genomic_DNA"/>
</dbReference>
<evidence type="ECO:0000313" key="8">
    <source>
        <dbReference type="EMBL" id="KAL5111748.1"/>
    </source>
</evidence>
<evidence type="ECO:0000313" key="13">
    <source>
        <dbReference type="EMBL" id="KAL5112454.1"/>
    </source>
</evidence>
<dbReference type="EMBL" id="JAKROA010000001">
    <property type="protein sequence ID" value="KAL5111743.1"/>
    <property type="molecule type" value="Genomic_DNA"/>
</dbReference>
<evidence type="ECO:0000313" key="19">
    <source>
        <dbReference type="EMBL" id="KAL5113116.1"/>
    </source>
</evidence>
<organism evidence="2 20">
    <name type="scientific">Taenia crassiceps</name>
    <dbReference type="NCBI Taxonomy" id="6207"/>
    <lineage>
        <taxon>Eukaryota</taxon>
        <taxon>Metazoa</taxon>
        <taxon>Spiralia</taxon>
        <taxon>Lophotrochozoa</taxon>
        <taxon>Platyhelminthes</taxon>
        <taxon>Cestoda</taxon>
        <taxon>Eucestoda</taxon>
        <taxon>Cyclophyllidea</taxon>
        <taxon>Taeniidae</taxon>
        <taxon>Taenia</taxon>
    </lineage>
</organism>
<evidence type="ECO:0000313" key="3">
    <source>
        <dbReference type="EMBL" id="KAL5111352.1"/>
    </source>
</evidence>
<reference evidence="2 20" key="1">
    <citation type="journal article" date="2022" name="Front. Cell. Infect. Microbiol.">
        <title>The Genomes of Two Strains of Taenia crassiceps the Animal Model for the Study of Human Cysticercosis.</title>
        <authorList>
            <person name="Bobes R.J."/>
            <person name="Estrada K."/>
            <person name="Rios-Valencia D.G."/>
            <person name="Calderon-Gallegos A."/>
            <person name="de la Torre P."/>
            <person name="Carrero J.C."/>
            <person name="Sanchez-Flores A."/>
            <person name="Laclette J.P."/>
        </authorList>
    </citation>
    <scope>NUCLEOTIDE SEQUENCE [LARGE SCALE GENOMIC DNA]</scope>
    <source>
        <strain evidence="2">WFUcys</strain>
    </source>
</reference>
<dbReference type="EMBL" id="JAKROA010000001">
    <property type="protein sequence ID" value="KAL5112169.1"/>
    <property type="molecule type" value="Genomic_DNA"/>
</dbReference>
<evidence type="ECO:0000313" key="12">
    <source>
        <dbReference type="EMBL" id="KAL5112449.1"/>
    </source>
</evidence>
<dbReference type="EMBL" id="JAKROA010000001">
    <property type="protein sequence ID" value="KAL5111357.1"/>
    <property type="molecule type" value="Genomic_DNA"/>
</dbReference>
<evidence type="ECO:0000313" key="1">
    <source>
        <dbReference type="EMBL" id="KAL5111261.1"/>
    </source>
</evidence>
<dbReference type="EMBL" id="JAKROA010000001">
    <property type="protein sequence ID" value="KAL5111315.1"/>
    <property type="molecule type" value="Genomic_DNA"/>
</dbReference>
<evidence type="ECO:0000313" key="5">
    <source>
        <dbReference type="EMBL" id="KAL5111472.1"/>
    </source>
</evidence>
<gene>
    <name evidence="1" type="ORF">TcWFU_000871</name>
    <name evidence="2" type="ORF">TcWFU_001151</name>
    <name evidence="3" type="ORF">TcWFU_001325</name>
    <name evidence="4" type="ORF">TcWFU_001343</name>
    <name evidence="5" type="ORF">TcWFU_001876</name>
    <name evidence="6" type="ORF">TcWFU_002071</name>
    <name evidence="7" type="ORF">TcWFU_003278</name>
    <name evidence="8" type="ORF">TcWFU_003323</name>
    <name evidence="9" type="ORF">TcWFU_004697</name>
    <name evidence="10" type="ORF">TcWFU_005040</name>
    <name evidence="11" type="ORF">TcWFU_005519</name>
    <name evidence="12" type="ORF">TcWFU_007113</name>
    <name evidence="13" type="ORF">TcWFU_007129</name>
    <name evidence="14" type="ORF">TcWFU_007579</name>
    <name evidence="15" type="ORF">TcWFU_008266</name>
    <name evidence="16" type="ORF">TcWFU_008686</name>
    <name evidence="17" type="ORF">TcWFU_009559</name>
    <name evidence="18" type="ORF">TcWFU_009726</name>
    <name evidence="19" type="ORF">TcWFU_010465</name>
</gene>
<evidence type="ECO:0000313" key="6">
    <source>
        <dbReference type="EMBL" id="KAL5111509.1"/>
    </source>
</evidence>
<evidence type="ECO:0000313" key="18">
    <source>
        <dbReference type="EMBL" id="KAL5112990.1"/>
    </source>
</evidence>